<dbReference type="InterPro" id="IPR035979">
    <property type="entry name" value="RBD_domain_sf"/>
</dbReference>
<reference evidence="1" key="1">
    <citation type="submission" date="2019-07" db="EMBL/GenBank/DDBJ databases">
        <title>Hyphodiscus hymeniophilus genome sequencing and assembly.</title>
        <authorList>
            <person name="Kramer G."/>
            <person name="Nodwell J."/>
        </authorList>
    </citation>
    <scope>NUCLEOTIDE SEQUENCE</scope>
    <source>
        <strain evidence="1">ATCC 34498</strain>
    </source>
</reference>
<gene>
    <name evidence="1" type="ORF">D0Z07_2113</name>
</gene>
<proteinExistence type="predicted"/>
<accession>A0A9P6VMX2</accession>
<dbReference type="AlphaFoldDB" id="A0A9P6VMX2"/>
<name>A0A9P6VMX2_9HELO</name>
<dbReference type="OrthoDB" id="77405at2759"/>
<dbReference type="SUPFAM" id="SSF54928">
    <property type="entry name" value="RNA-binding domain, RBD"/>
    <property type="match status" value="2"/>
</dbReference>
<dbReference type="EMBL" id="VNKQ01000004">
    <property type="protein sequence ID" value="KAG0651281.1"/>
    <property type="molecule type" value="Genomic_DNA"/>
</dbReference>
<evidence type="ECO:0000313" key="2">
    <source>
        <dbReference type="Proteomes" id="UP000785200"/>
    </source>
</evidence>
<sequence>MGLTEDLWFSCHNIEVSKVIPGIPDPYFDDCAKGHALYVTGVSALNSPGEVTFLFEGCARVKYTITLLDLNSGETFRWVVMKSFEDAQKALKERQSYTFGSRTINLCYAVPPGSVVALLGRSIMNIFRQQIAELENEDIIFKHARQECINKQPGTCCGWFDGLMPARAARVGIGGHTAESSFVGYVEGDATPEVRKTKLFNPAAWSPSFQKYIDERWAADRAAALAKAKPSPNGKSPLVVDATIVEEEAAPAKSTVIATPIMAPPTAPVAPAIPVHLVAPTAPVPVIPIPPVVPVAPTRVAAPSSWANIAAPATNRSNHLVFNLHPENKSSSTAPRVSAPVNPNVIAHQQGESLEEQMRVVIILNLPQNITLQDVSDAISEGPVLMIHFASDADNGHRYVGIIFQYAEDAKAFRMALIQEKIDKQPGRFRFIVDVGDESMTYPYDEMLENMDPPMIATRRLTIVKKAFFFVLTKKDLRKICISIVGSEKIQLIWFYNGGNATVIFADVKVRLFVFTVRSVPNSLL</sequence>
<keyword evidence="2" id="KW-1185">Reference proteome</keyword>
<dbReference type="CDD" id="cd00590">
    <property type="entry name" value="RRM_SF"/>
    <property type="match status" value="1"/>
</dbReference>
<dbReference type="Proteomes" id="UP000785200">
    <property type="component" value="Unassembled WGS sequence"/>
</dbReference>
<protein>
    <recommendedName>
        <fullName evidence="3">RRM domain-containing protein</fullName>
    </recommendedName>
</protein>
<dbReference type="GO" id="GO:0003676">
    <property type="term" value="F:nucleic acid binding"/>
    <property type="evidence" value="ECO:0007669"/>
    <property type="project" value="InterPro"/>
</dbReference>
<comment type="caution">
    <text evidence="1">The sequence shown here is derived from an EMBL/GenBank/DDBJ whole genome shotgun (WGS) entry which is preliminary data.</text>
</comment>
<organism evidence="1 2">
    <name type="scientific">Hyphodiscus hymeniophilus</name>
    <dbReference type="NCBI Taxonomy" id="353542"/>
    <lineage>
        <taxon>Eukaryota</taxon>
        <taxon>Fungi</taxon>
        <taxon>Dikarya</taxon>
        <taxon>Ascomycota</taxon>
        <taxon>Pezizomycotina</taxon>
        <taxon>Leotiomycetes</taxon>
        <taxon>Helotiales</taxon>
        <taxon>Hyphodiscaceae</taxon>
        <taxon>Hyphodiscus</taxon>
    </lineage>
</organism>
<evidence type="ECO:0000313" key="1">
    <source>
        <dbReference type="EMBL" id="KAG0651281.1"/>
    </source>
</evidence>
<evidence type="ECO:0008006" key="3">
    <source>
        <dbReference type="Google" id="ProtNLM"/>
    </source>
</evidence>